<feature type="domain" description="Na+/H+ antiporter NhaC-like C-terminal" evidence="7">
    <location>
        <begin position="68"/>
        <end position="390"/>
    </location>
</feature>
<keyword evidence="5 6" id="KW-0472">Membrane</keyword>
<dbReference type="GO" id="GO:0005886">
    <property type="term" value="C:plasma membrane"/>
    <property type="evidence" value="ECO:0007669"/>
    <property type="project" value="UniProtKB-SubCell"/>
</dbReference>
<name>A0A7C5R4L3_9PROT</name>
<feature type="non-terminal residue" evidence="8">
    <location>
        <position position="1"/>
    </location>
</feature>
<reference evidence="8" key="1">
    <citation type="journal article" date="2020" name="mSystems">
        <title>Genome- and Community-Level Interaction Insights into Carbon Utilization and Element Cycling Functions of Hydrothermarchaeota in Hydrothermal Sediment.</title>
        <authorList>
            <person name="Zhou Z."/>
            <person name="Liu Y."/>
            <person name="Xu W."/>
            <person name="Pan J."/>
            <person name="Luo Z.H."/>
            <person name="Li M."/>
        </authorList>
    </citation>
    <scope>NUCLEOTIDE SEQUENCE [LARGE SCALE GENOMIC DNA]</scope>
    <source>
        <strain evidence="8">HyVt-485</strain>
    </source>
</reference>
<dbReference type="Proteomes" id="UP000885830">
    <property type="component" value="Unassembled WGS sequence"/>
</dbReference>
<evidence type="ECO:0000256" key="6">
    <source>
        <dbReference type="SAM" id="Phobius"/>
    </source>
</evidence>
<gene>
    <name evidence="8" type="ORF">ENJ42_07310</name>
</gene>
<evidence type="ECO:0000256" key="3">
    <source>
        <dbReference type="ARBA" id="ARBA00022692"/>
    </source>
</evidence>
<feature type="transmembrane region" description="Helical" evidence="6">
    <location>
        <begin position="241"/>
        <end position="262"/>
    </location>
</feature>
<feature type="transmembrane region" description="Helical" evidence="6">
    <location>
        <begin position="168"/>
        <end position="191"/>
    </location>
</feature>
<keyword evidence="3 6" id="KW-0812">Transmembrane</keyword>
<feature type="transmembrane region" description="Helical" evidence="6">
    <location>
        <begin position="63"/>
        <end position="88"/>
    </location>
</feature>
<evidence type="ECO:0000256" key="2">
    <source>
        <dbReference type="ARBA" id="ARBA00022475"/>
    </source>
</evidence>
<feature type="transmembrane region" description="Helical" evidence="6">
    <location>
        <begin position="18"/>
        <end position="42"/>
    </location>
</feature>
<dbReference type="PANTHER" id="PTHR43478:SF1">
    <property type="entry name" value="NA+_H+ ANTIPORTER NHAC-LIKE C-TERMINAL DOMAIN-CONTAINING PROTEIN"/>
    <property type="match status" value="1"/>
</dbReference>
<dbReference type="Pfam" id="PF03553">
    <property type="entry name" value="Na_H_antiporter"/>
    <property type="match status" value="1"/>
</dbReference>
<evidence type="ECO:0000256" key="1">
    <source>
        <dbReference type="ARBA" id="ARBA00004651"/>
    </source>
</evidence>
<accession>A0A7C5R4L3</accession>
<dbReference type="AlphaFoldDB" id="A0A7C5R4L3"/>
<feature type="transmembrane region" description="Helical" evidence="6">
    <location>
        <begin position="100"/>
        <end position="118"/>
    </location>
</feature>
<dbReference type="EMBL" id="DRMJ01000380">
    <property type="protein sequence ID" value="HHL43406.1"/>
    <property type="molecule type" value="Genomic_DNA"/>
</dbReference>
<keyword evidence="4 6" id="KW-1133">Transmembrane helix</keyword>
<dbReference type="PANTHER" id="PTHR43478">
    <property type="entry name" value="NA+/H+ ANTIPORTER-RELATED"/>
    <property type="match status" value="1"/>
</dbReference>
<organism evidence="8">
    <name type="scientific">Hellea balneolensis</name>
    <dbReference type="NCBI Taxonomy" id="287478"/>
    <lineage>
        <taxon>Bacteria</taxon>
        <taxon>Pseudomonadati</taxon>
        <taxon>Pseudomonadota</taxon>
        <taxon>Alphaproteobacteria</taxon>
        <taxon>Maricaulales</taxon>
        <taxon>Robiginitomaculaceae</taxon>
        <taxon>Hellea</taxon>
    </lineage>
</organism>
<evidence type="ECO:0000256" key="4">
    <source>
        <dbReference type="ARBA" id="ARBA00022989"/>
    </source>
</evidence>
<evidence type="ECO:0000256" key="5">
    <source>
        <dbReference type="ARBA" id="ARBA00023136"/>
    </source>
</evidence>
<dbReference type="InterPro" id="IPR018461">
    <property type="entry name" value="Na/H_Antiport_NhaC-like_C"/>
</dbReference>
<feature type="transmembrane region" description="Helical" evidence="6">
    <location>
        <begin position="211"/>
        <end position="229"/>
    </location>
</feature>
<feature type="transmembrane region" description="Helical" evidence="6">
    <location>
        <begin position="371"/>
        <end position="391"/>
    </location>
</feature>
<keyword evidence="2" id="KW-1003">Cell membrane</keyword>
<proteinExistence type="predicted"/>
<evidence type="ECO:0000313" key="8">
    <source>
        <dbReference type="EMBL" id="HHL43406.1"/>
    </source>
</evidence>
<comment type="subcellular location">
    <subcellularLocation>
        <location evidence="1">Cell membrane</location>
        <topology evidence="1">Multi-pass membrane protein</topology>
    </subcellularLocation>
</comment>
<feature type="transmembrane region" description="Helical" evidence="6">
    <location>
        <begin position="282"/>
        <end position="301"/>
    </location>
</feature>
<evidence type="ECO:0000259" key="7">
    <source>
        <dbReference type="Pfam" id="PF03553"/>
    </source>
</evidence>
<sequence length="393" mass="42005">TQVGTKQADKGNRKIVEILATLTSMVLFIETNISILTTGTLYRPIFDRLKIPREKLSYITDSTCAPMCILIPFNAWGAFIMGLLIAQGYDEPFPVLMKSLLYNFYPFIVIIMVFAIILSGKDFGEMKKAEIRAHETGKILRDGAVPMMDDSIAMLSAKQGVPERAFNMVIPVATMVLLMPTFLIYTGWGAAEGTGLVKMWGALSKGSGSSAVLYAVSGAIVVAMFLYKIQGIMGVREMIDLCLKGMAGMVGITILTVLAFALNDMCKELGTGQYLADVARGFLTPALVPAIIFILASFIAFSTGTSWGTFAIMLAVAVPLSQSMGVNPTMAIAAALGGGVFGDHCSPTSDTTIITSMATANDHIDHVRTQLPYALTAGAITTLIYLILGFAGV</sequence>
<protein>
    <submittedName>
        <fullName evidence="8">Sodium:solute symporter</fullName>
    </submittedName>
</protein>
<comment type="caution">
    <text evidence="8">The sequence shown here is derived from an EMBL/GenBank/DDBJ whole genome shotgun (WGS) entry which is preliminary data.</text>
</comment>